<organism evidence="4 5">
    <name type="scientific">Digitaria exilis</name>
    <dbReference type="NCBI Taxonomy" id="1010633"/>
    <lineage>
        <taxon>Eukaryota</taxon>
        <taxon>Viridiplantae</taxon>
        <taxon>Streptophyta</taxon>
        <taxon>Embryophyta</taxon>
        <taxon>Tracheophyta</taxon>
        <taxon>Spermatophyta</taxon>
        <taxon>Magnoliopsida</taxon>
        <taxon>Liliopsida</taxon>
        <taxon>Poales</taxon>
        <taxon>Poaceae</taxon>
        <taxon>PACMAD clade</taxon>
        <taxon>Panicoideae</taxon>
        <taxon>Panicodae</taxon>
        <taxon>Paniceae</taxon>
        <taxon>Anthephorinae</taxon>
        <taxon>Digitaria</taxon>
    </lineage>
</organism>
<evidence type="ECO:0000313" key="4">
    <source>
        <dbReference type="EMBL" id="KAF8711209.1"/>
    </source>
</evidence>
<reference evidence="4" key="1">
    <citation type="submission" date="2020-07" db="EMBL/GenBank/DDBJ databases">
        <title>Genome sequence and genetic diversity analysis of an under-domesticated orphan crop, white fonio (Digitaria exilis).</title>
        <authorList>
            <person name="Bennetzen J.L."/>
            <person name="Chen S."/>
            <person name="Ma X."/>
            <person name="Wang X."/>
            <person name="Yssel A.E.J."/>
            <person name="Chaluvadi S.R."/>
            <person name="Johnson M."/>
            <person name="Gangashetty P."/>
            <person name="Hamidou F."/>
            <person name="Sanogo M.D."/>
            <person name="Zwaenepoel A."/>
            <person name="Wallace J."/>
            <person name="Van De Peer Y."/>
            <person name="Van Deynze A."/>
        </authorList>
    </citation>
    <scope>NUCLEOTIDE SEQUENCE</scope>
    <source>
        <tissue evidence="4">Leaves</tissue>
    </source>
</reference>
<protein>
    <recommendedName>
        <fullName evidence="3">Wall-associated receptor kinase galacturonan-binding domain-containing protein</fullName>
    </recommendedName>
</protein>
<accession>A0A835ES05</accession>
<gene>
    <name evidence="4" type="ORF">HU200_029225</name>
</gene>
<comment type="subcellular location">
    <subcellularLocation>
        <location evidence="1">Membrane</location>
        <topology evidence="1">Single-pass membrane protein</topology>
    </subcellularLocation>
</comment>
<evidence type="ECO:0000259" key="3">
    <source>
        <dbReference type="Pfam" id="PF13947"/>
    </source>
</evidence>
<evidence type="ECO:0000313" key="5">
    <source>
        <dbReference type="Proteomes" id="UP000636709"/>
    </source>
</evidence>
<dbReference type="EMBL" id="JACEFO010001753">
    <property type="protein sequence ID" value="KAF8711209.1"/>
    <property type="molecule type" value="Genomic_DNA"/>
</dbReference>
<evidence type="ECO:0000256" key="1">
    <source>
        <dbReference type="ARBA" id="ARBA00004167"/>
    </source>
</evidence>
<keyword evidence="5" id="KW-1185">Reference proteome</keyword>
<proteinExistence type="predicted"/>
<comment type="caution">
    <text evidence="4">The sequence shown here is derived from an EMBL/GenBank/DDBJ whole genome shotgun (WGS) entry which is preliminary data.</text>
</comment>
<keyword evidence="2" id="KW-0732">Signal</keyword>
<name>A0A835ES05_9POAL</name>
<dbReference type="AlphaFoldDB" id="A0A835ES05"/>
<dbReference type="Pfam" id="PF13947">
    <property type="entry name" value="GUB_WAK_bind"/>
    <property type="match status" value="1"/>
</dbReference>
<evidence type="ECO:0000256" key="2">
    <source>
        <dbReference type="ARBA" id="ARBA00022729"/>
    </source>
</evidence>
<dbReference type="InterPro" id="IPR025287">
    <property type="entry name" value="WAK_GUB"/>
</dbReference>
<sequence length="257" mass="27590">MLLMALQLAAATAVLLPQAPPIGKPGCNTICGGVMVPYPFGFGSSRCYWPGLNLTCDTSHGGTPRLLLGDGTLRVTEISLHNATVRVVRTGSVVNATGDFTSFGRGFVEHGYFLSYRNELVVTGCNVMGTLLADTGENAPRVIGGCSSFCTVQDDASDMFSAVDDYGEAMELGKYCTGTTRCCQARLSGSTRPREVQVKWLHGGTTSHAVEQRLVPVNVFVAEEGWVDLNGLPDQDLVLQDEEVPLVLRWGVTRGLW</sequence>
<dbReference type="GO" id="GO:0030247">
    <property type="term" value="F:polysaccharide binding"/>
    <property type="evidence" value="ECO:0007669"/>
    <property type="project" value="InterPro"/>
</dbReference>
<dbReference type="Proteomes" id="UP000636709">
    <property type="component" value="Unassembled WGS sequence"/>
</dbReference>
<feature type="domain" description="Wall-associated receptor kinase galacturonan-binding" evidence="3">
    <location>
        <begin position="27"/>
        <end position="89"/>
    </location>
</feature>
<dbReference type="PANTHER" id="PTHR33491">
    <property type="entry name" value="OSJNBA0016N04.9 PROTEIN"/>
    <property type="match status" value="1"/>
</dbReference>
<dbReference type="GO" id="GO:0016020">
    <property type="term" value="C:membrane"/>
    <property type="evidence" value="ECO:0007669"/>
    <property type="project" value="UniProtKB-SubCell"/>
</dbReference>
<dbReference type="OrthoDB" id="4062651at2759"/>